<dbReference type="PROSITE" id="PS51677">
    <property type="entry name" value="NODB"/>
    <property type="match status" value="1"/>
</dbReference>
<sequence length="309" mass="35253">MLFTGWCSMYFLMTNDVEHHSISLNKEDSNIPFQIYQTGLPRLLDTLNKYDVSSTFYFTGMFAEQCPESVELVHNSGHEVGCHGYDHSPLRAFDSISFDDQVNELKKAKSFLEPLAGNVSSFRAPALRLNDDTILALKKTGFKTDSSVASQRFDGPFTFGSKNKLKWLSAPRKPYTLSYESPTKSGNSGILEIPISAVLIPYIGTTMRICPSLLKFIEKYIFYEAYKTEKPVVFLFHPNECLDYGVKGISTRRSSNLIEYVFADVIRHNLKMRNLGLKSISLLDELLKKAQNYGFEFVTAKEFEQIYRR</sequence>
<dbReference type="Proteomes" id="UP000319335">
    <property type="component" value="Unassembled WGS sequence"/>
</dbReference>
<dbReference type="InterPro" id="IPR011330">
    <property type="entry name" value="Glyco_hydro/deAcase_b/a-brl"/>
</dbReference>
<dbReference type="EMBL" id="VIAQ01000009">
    <property type="protein sequence ID" value="TQD27256.1"/>
    <property type="molecule type" value="Genomic_DNA"/>
</dbReference>
<dbReference type="SUPFAM" id="SSF88713">
    <property type="entry name" value="Glycoside hydrolase/deacetylase"/>
    <property type="match status" value="1"/>
</dbReference>
<gene>
    <name evidence="2" type="ORF">FKV42_03250</name>
</gene>
<dbReference type="InterPro" id="IPR002509">
    <property type="entry name" value="NODB_dom"/>
</dbReference>
<name>A0A7Z8P570_9EURY</name>
<protein>
    <submittedName>
        <fullName evidence="2">Polysaccharide deacetylase family protein</fullName>
    </submittedName>
</protein>
<dbReference type="PANTHER" id="PTHR47561:SF1">
    <property type="entry name" value="POLYSACCHARIDE DEACETYLASE FAMILY PROTEIN (AFU_ORTHOLOGUE AFUA_6G05030)"/>
    <property type="match status" value="1"/>
</dbReference>
<keyword evidence="3" id="KW-1185">Reference proteome</keyword>
<reference evidence="2 3" key="1">
    <citation type="submission" date="2019-06" db="EMBL/GenBank/DDBJ databases">
        <title>Draft genome sequence of Methanolobus vulcani B1d.</title>
        <authorList>
            <person name="Creighbaum A.J."/>
            <person name="Ticak T."/>
            <person name="Hariraju D."/>
            <person name="Arivett B.A."/>
            <person name="Ferguson D.J.Jr."/>
        </authorList>
    </citation>
    <scope>NUCLEOTIDE SEQUENCE [LARGE SCALE GENOMIC DNA]</scope>
    <source>
        <strain evidence="2 3">B1d</strain>
    </source>
</reference>
<accession>A0A7Z8P570</accession>
<dbReference type="Gene3D" id="3.20.20.370">
    <property type="entry name" value="Glycoside hydrolase/deacetylase"/>
    <property type="match status" value="1"/>
</dbReference>
<evidence type="ECO:0000259" key="1">
    <source>
        <dbReference type="PROSITE" id="PS51677"/>
    </source>
</evidence>
<dbReference type="AlphaFoldDB" id="A0A7Z8P570"/>
<dbReference type="PANTHER" id="PTHR47561">
    <property type="entry name" value="POLYSACCHARIDE DEACETYLASE FAMILY PROTEIN (AFU_ORTHOLOGUE AFUA_6G05030)"/>
    <property type="match status" value="1"/>
</dbReference>
<evidence type="ECO:0000313" key="3">
    <source>
        <dbReference type="Proteomes" id="UP000319335"/>
    </source>
</evidence>
<proteinExistence type="predicted"/>
<feature type="domain" description="NodB homology" evidence="1">
    <location>
        <begin position="20"/>
        <end position="235"/>
    </location>
</feature>
<dbReference type="GO" id="GO:0005975">
    <property type="term" value="P:carbohydrate metabolic process"/>
    <property type="evidence" value="ECO:0007669"/>
    <property type="project" value="InterPro"/>
</dbReference>
<dbReference type="GO" id="GO:0016810">
    <property type="term" value="F:hydrolase activity, acting on carbon-nitrogen (but not peptide) bonds"/>
    <property type="evidence" value="ECO:0007669"/>
    <property type="project" value="InterPro"/>
</dbReference>
<comment type="caution">
    <text evidence="2">The sequence shown here is derived from an EMBL/GenBank/DDBJ whole genome shotgun (WGS) entry which is preliminary data.</text>
</comment>
<evidence type="ECO:0000313" key="2">
    <source>
        <dbReference type="EMBL" id="TQD27256.1"/>
    </source>
</evidence>
<dbReference type="Pfam" id="PF01522">
    <property type="entry name" value="Polysacc_deac_1"/>
    <property type="match status" value="1"/>
</dbReference>
<organism evidence="2 3">
    <name type="scientific">Methanolobus vulcani</name>
    <dbReference type="NCBI Taxonomy" id="38026"/>
    <lineage>
        <taxon>Archaea</taxon>
        <taxon>Methanobacteriati</taxon>
        <taxon>Methanobacteriota</taxon>
        <taxon>Stenosarchaea group</taxon>
        <taxon>Methanomicrobia</taxon>
        <taxon>Methanosarcinales</taxon>
        <taxon>Methanosarcinaceae</taxon>
        <taxon>Methanolobus</taxon>
    </lineage>
</organism>